<dbReference type="EMBL" id="NIDE01000008">
    <property type="protein sequence ID" value="OWK40441.1"/>
    <property type="molecule type" value="Genomic_DNA"/>
</dbReference>
<comment type="subcellular location">
    <subcellularLocation>
        <location evidence="2">Cell membrane</location>
        <topology evidence="2">Multi-pass membrane protein</topology>
    </subcellularLocation>
</comment>
<dbReference type="PANTHER" id="PTHR36122:SF2">
    <property type="entry name" value="NICOTINAMIDE RIBOSIDE TRANSPORTER PNUC"/>
    <property type="match status" value="1"/>
</dbReference>
<dbReference type="InterPro" id="IPR006419">
    <property type="entry name" value="NMN_transpt_PnuC"/>
</dbReference>
<evidence type="ECO:0000256" key="6">
    <source>
        <dbReference type="ARBA" id="ARBA00022475"/>
    </source>
</evidence>
<dbReference type="GO" id="GO:0005886">
    <property type="term" value="C:plasma membrane"/>
    <property type="evidence" value="ECO:0007669"/>
    <property type="project" value="UniProtKB-SubCell"/>
</dbReference>
<evidence type="ECO:0000313" key="11">
    <source>
        <dbReference type="EMBL" id="OWK40441.1"/>
    </source>
</evidence>
<organism evidence="11 12">
    <name type="scientific">Fimbriiglobus ruber</name>
    <dbReference type="NCBI Taxonomy" id="1908690"/>
    <lineage>
        <taxon>Bacteria</taxon>
        <taxon>Pseudomonadati</taxon>
        <taxon>Planctomycetota</taxon>
        <taxon>Planctomycetia</taxon>
        <taxon>Gemmatales</taxon>
        <taxon>Gemmataceae</taxon>
        <taxon>Fimbriiglobus</taxon>
    </lineage>
</organism>
<keyword evidence="5" id="KW-0813">Transport</keyword>
<evidence type="ECO:0000256" key="5">
    <source>
        <dbReference type="ARBA" id="ARBA00022448"/>
    </source>
</evidence>
<evidence type="ECO:0000256" key="8">
    <source>
        <dbReference type="ARBA" id="ARBA00022989"/>
    </source>
</evidence>
<dbReference type="PANTHER" id="PTHR36122">
    <property type="entry name" value="NICOTINAMIDE RIBOSIDE TRANSPORTER PNUC"/>
    <property type="match status" value="1"/>
</dbReference>
<keyword evidence="6" id="KW-1003">Cell membrane</keyword>
<dbReference type="AlphaFoldDB" id="A0A225DFU5"/>
<evidence type="ECO:0000256" key="2">
    <source>
        <dbReference type="ARBA" id="ARBA00004651"/>
    </source>
</evidence>
<feature type="transmembrane region" description="Helical" evidence="10">
    <location>
        <begin position="93"/>
        <end position="110"/>
    </location>
</feature>
<feature type="transmembrane region" description="Helical" evidence="10">
    <location>
        <begin position="45"/>
        <end position="63"/>
    </location>
</feature>
<keyword evidence="9 10" id="KW-0472">Membrane</keyword>
<feature type="transmembrane region" description="Helical" evidence="10">
    <location>
        <begin position="181"/>
        <end position="198"/>
    </location>
</feature>
<evidence type="ECO:0000256" key="3">
    <source>
        <dbReference type="ARBA" id="ARBA00006669"/>
    </source>
</evidence>
<dbReference type="Pfam" id="PF04973">
    <property type="entry name" value="NMN_transporter"/>
    <property type="match status" value="1"/>
</dbReference>
<keyword evidence="12" id="KW-1185">Reference proteome</keyword>
<dbReference type="Proteomes" id="UP000214646">
    <property type="component" value="Unassembled WGS sequence"/>
</dbReference>
<feature type="transmembrane region" description="Helical" evidence="10">
    <location>
        <begin position="204"/>
        <end position="221"/>
    </location>
</feature>
<evidence type="ECO:0000256" key="9">
    <source>
        <dbReference type="ARBA" id="ARBA00023136"/>
    </source>
</evidence>
<sequence length="227" mass="25571">MNDAVSVEPTAQPRASDLRPSEVAAMLLVSVAMIAATAAEWWPISWAEVVGFITGGVCVWLAVREHLWTWPIGLANNVVFFALFWQGRLFADAGLQVVYFALGVYGWWQWRPGARQRAELPISHTPRFELFVLAAAVPFATWGLREILVEVQGAAPFWDALTTVLSLVAQFLMCRKRLENWLVWIITDAIYVPLYLSHEMSLTAVLYAVFLVMCVAGWFGWRARVRG</sequence>
<name>A0A225DFU5_9BACT</name>
<evidence type="ECO:0000256" key="7">
    <source>
        <dbReference type="ARBA" id="ARBA00022692"/>
    </source>
</evidence>
<feature type="transmembrane region" description="Helical" evidence="10">
    <location>
        <begin position="70"/>
        <end position="87"/>
    </location>
</feature>
<accession>A0A225DFU5</accession>
<dbReference type="RefSeq" id="WP_202974019.1">
    <property type="nucleotide sequence ID" value="NZ_NIDE01000008.1"/>
</dbReference>
<keyword evidence="8 10" id="KW-1133">Transmembrane helix</keyword>
<reference evidence="12" key="1">
    <citation type="submission" date="2017-06" db="EMBL/GenBank/DDBJ databases">
        <title>Genome analysis of Fimbriiglobus ruber SP5, the first member of the order Planctomycetales with confirmed chitinolytic capability.</title>
        <authorList>
            <person name="Ravin N.V."/>
            <person name="Rakitin A.L."/>
            <person name="Ivanova A.A."/>
            <person name="Beletsky A.V."/>
            <person name="Kulichevskaya I.S."/>
            <person name="Mardanov A.V."/>
            <person name="Dedysh S.N."/>
        </authorList>
    </citation>
    <scope>NUCLEOTIDE SEQUENCE [LARGE SCALE GENOMIC DNA]</scope>
    <source>
        <strain evidence="12">SP5</strain>
    </source>
</reference>
<comment type="function">
    <text evidence="1">Required for nicotinamide riboside transport across the inner membrane.</text>
</comment>
<comment type="caution">
    <text evidence="11">The sequence shown here is derived from an EMBL/GenBank/DDBJ whole genome shotgun (WGS) entry which is preliminary data.</text>
</comment>
<gene>
    <name evidence="11" type="ORF">FRUB_05360</name>
</gene>
<comment type="similarity">
    <text evidence="3">Belongs to the nicotinamide ribonucleoside (NR) uptake permease (TC 4.B.1) family.</text>
</comment>
<evidence type="ECO:0000256" key="1">
    <source>
        <dbReference type="ARBA" id="ARBA00002672"/>
    </source>
</evidence>
<keyword evidence="7 10" id="KW-0812">Transmembrane</keyword>
<protein>
    <recommendedName>
        <fullName evidence="4">Nicotinamide riboside transporter PnuC</fullName>
    </recommendedName>
</protein>
<proteinExistence type="inferred from homology"/>
<dbReference type="GO" id="GO:0034257">
    <property type="term" value="F:nicotinamide riboside transmembrane transporter activity"/>
    <property type="evidence" value="ECO:0007669"/>
    <property type="project" value="InterPro"/>
</dbReference>
<evidence type="ECO:0000313" key="12">
    <source>
        <dbReference type="Proteomes" id="UP000214646"/>
    </source>
</evidence>
<dbReference type="NCBIfam" id="TIGR01528">
    <property type="entry name" value="NMN_trans_PnuC"/>
    <property type="match status" value="1"/>
</dbReference>
<evidence type="ECO:0000256" key="10">
    <source>
        <dbReference type="SAM" id="Phobius"/>
    </source>
</evidence>
<evidence type="ECO:0000256" key="4">
    <source>
        <dbReference type="ARBA" id="ARBA00017522"/>
    </source>
</evidence>